<proteinExistence type="predicted"/>
<feature type="region of interest" description="Disordered" evidence="1">
    <location>
        <begin position="191"/>
        <end position="374"/>
    </location>
</feature>
<gene>
    <name evidence="2" type="ORF">NSCI0253_LOCUS16637</name>
</gene>
<feature type="compositionally biased region" description="Pro residues" evidence="1">
    <location>
        <begin position="623"/>
        <end position="633"/>
    </location>
</feature>
<sequence length="1027" mass="110309">MSQPFMASGSMPGMQLGDVPLQASPDDNGSWNARGDSRGSKWQSDEGGSNSWQGGQSQSRWRGGGGGSAWKSGVSSSGWQGSGQSWEAKSWKSSQGIWKESSQEEVQGPFDLDLTTIEINRMPSASKEDLVDIARSLFMTLTSRGFQEHLESPDGEARQQLLSTLTANFLLFEDWQRSELAEKLCPLGLHVPEGLGQGARDHRKREEDDEQGGKWQKSSSNWWKTSSDGWTDGWSQDRRAKKGRREDRGSIWDQEGKTGANTIEVNWVPPGQKEAEKDKVPESSSPAQEQAVDEPDSVARSSHIPATINEALLGHSPRRRSSRKRSRSKSGRRSSSGRRRSRTPRRRSPSARRSPSLPTAPRGRGRTNTLPSWMIKGVGNTAAPVVDPVIPDQGVQAKTAPQPNLLDAIFEERDTSQIDQMARQVEEKRQKREAWSKGDKWSKEDKWKDEKWSKDCAWGNVDGEGWKKTEWGQDVSSQEDGWNGKENGPRNEEKGPIQDQTRNSDAAKDEISKDSLSGHGHVLPDQVTFAQLPQPTVPGVAPDVSDGSTDATRTCTPPPPPRWADTPESEGPSVGEAASTVDAAPSDVTSARAGSKPLETEKSSMDQAGTAVDAFPNAVAPGQPVPEVLPPLLPDGAQELHQPEHLLSAGEAVSLVFPRPPRPPPPPPPPKPSEQVTLQQLEAPQQPLSVPRVESTALLPGLTSPHQCSQPTLRPSPIEVQSSPCSGPPPPGYAMMPDAPWQSPSAPSRPSLFFGSSASPPQPLTAPLASPCRGVVRPLQSPLFSVNPPSTSVASWSQPAQRPASVPAPLLSRGSVALGHVPRGVGRPLVQAPLTLRGPVGSADPAPRPFISLTTGMTPQEFRGSRFVVRPSHLPVGSGVRPVGSIDADDTPQAAPPQEILPTTSKSMPPGPPKHVAAPPIHPWGAAQCSRPFAAPKTMPQAPPDFIWAGSGDQQEFSALFGCPPSYSSEEVALGLAPAPLVSGLQTVATTVGAPAAQRGVWRMVDTAWVEFNTMGERVVSVDEDDL</sequence>
<accession>A0A7S1A500</accession>
<feature type="compositionally biased region" description="Basic and acidic residues" evidence="1">
    <location>
        <begin position="424"/>
        <end position="454"/>
    </location>
</feature>
<feature type="compositionally biased region" description="Basic and acidic residues" evidence="1">
    <location>
        <begin position="244"/>
        <end position="256"/>
    </location>
</feature>
<feature type="compositionally biased region" description="Pro residues" evidence="1">
    <location>
        <begin position="658"/>
        <end position="672"/>
    </location>
</feature>
<dbReference type="EMBL" id="HBFQ01023649">
    <property type="protein sequence ID" value="CAD8842289.1"/>
    <property type="molecule type" value="Transcribed_RNA"/>
</dbReference>
<evidence type="ECO:0000313" key="2">
    <source>
        <dbReference type="EMBL" id="CAD8842289.1"/>
    </source>
</evidence>
<dbReference type="AlphaFoldDB" id="A0A7S1A500"/>
<organism evidence="2">
    <name type="scientific">Noctiluca scintillans</name>
    <name type="common">Sea sparkle</name>
    <name type="synonym">Red tide dinoflagellate</name>
    <dbReference type="NCBI Taxonomy" id="2966"/>
    <lineage>
        <taxon>Eukaryota</taxon>
        <taxon>Sar</taxon>
        <taxon>Alveolata</taxon>
        <taxon>Dinophyceae</taxon>
        <taxon>Noctilucales</taxon>
        <taxon>Noctilucaceae</taxon>
        <taxon>Noctiluca</taxon>
    </lineage>
</organism>
<feature type="compositionally biased region" description="Polar residues" evidence="1">
    <location>
        <begin position="704"/>
        <end position="713"/>
    </location>
</feature>
<feature type="compositionally biased region" description="Polar residues" evidence="1">
    <location>
        <begin position="674"/>
        <end position="688"/>
    </location>
</feature>
<feature type="region of interest" description="Disordered" evidence="1">
    <location>
        <begin position="1"/>
        <end position="105"/>
    </location>
</feature>
<feature type="compositionally biased region" description="Basic residues" evidence="1">
    <location>
        <begin position="316"/>
        <end position="350"/>
    </location>
</feature>
<reference evidence="2" key="1">
    <citation type="submission" date="2021-01" db="EMBL/GenBank/DDBJ databases">
        <authorList>
            <person name="Corre E."/>
            <person name="Pelletier E."/>
            <person name="Niang G."/>
            <person name="Scheremetjew M."/>
            <person name="Finn R."/>
            <person name="Kale V."/>
            <person name="Holt S."/>
            <person name="Cochrane G."/>
            <person name="Meng A."/>
            <person name="Brown T."/>
            <person name="Cohen L."/>
        </authorList>
    </citation>
    <scope>NUCLEOTIDE SEQUENCE</scope>
</reference>
<evidence type="ECO:0000256" key="1">
    <source>
        <dbReference type="SAM" id="MobiDB-lite"/>
    </source>
</evidence>
<feature type="compositionally biased region" description="Polar residues" evidence="1">
    <location>
        <begin position="216"/>
        <end position="229"/>
    </location>
</feature>
<feature type="compositionally biased region" description="Basic and acidic residues" evidence="1">
    <location>
        <begin position="487"/>
        <end position="496"/>
    </location>
</feature>
<feature type="region of interest" description="Disordered" evidence="1">
    <location>
        <begin position="422"/>
        <end position="749"/>
    </location>
</feature>
<feature type="compositionally biased region" description="Low complexity" evidence="1">
    <location>
        <begin position="351"/>
        <end position="362"/>
    </location>
</feature>
<name>A0A7S1A500_NOCSC</name>
<feature type="compositionally biased region" description="Low complexity" evidence="1">
    <location>
        <begin position="69"/>
        <end position="86"/>
    </location>
</feature>
<protein>
    <submittedName>
        <fullName evidence="2">Uncharacterized protein</fullName>
    </submittedName>
</protein>
<feature type="compositionally biased region" description="Low complexity" evidence="1">
    <location>
        <begin position="47"/>
        <end position="61"/>
    </location>
</feature>